<dbReference type="InterPro" id="IPR033872">
    <property type="entry name" value="nsLTP2"/>
</dbReference>
<keyword evidence="3" id="KW-0732">Signal</keyword>
<reference evidence="5" key="1">
    <citation type="submission" date="2021-01" db="UniProtKB">
        <authorList>
            <consortium name="EnsemblPlants"/>
        </authorList>
    </citation>
    <scope>IDENTIFICATION</scope>
</reference>
<dbReference type="Gramene" id="Kaladp0032s0198.1.v1.1">
    <property type="protein sequence ID" value="Kaladp0032s0198.1.v1.1.CDS.1"/>
    <property type="gene ID" value="Kaladp0032s0198.v1.1"/>
</dbReference>
<dbReference type="InterPro" id="IPR016140">
    <property type="entry name" value="Bifunc_inhib/LTP/seed_store"/>
</dbReference>
<feature type="chain" id="PRO_5029716525" description="Bifunctional inhibitor/plant lipid transfer protein/seed storage helical domain-containing protein" evidence="3">
    <location>
        <begin position="28"/>
        <end position="95"/>
    </location>
</feature>
<dbReference type="Gene3D" id="1.10.110.10">
    <property type="entry name" value="Plant lipid-transfer and hydrophobic proteins"/>
    <property type="match status" value="1"/>
</dbReference>
<protein>
    <recommendedName>
        <fullName evidence="4">Bifunctional inhibitor/plant lipid transfer protein/seed storage helical domain-containing protein</fullName>
    </recommendedName>
</protein>
<dbReference type="PANTHER" id="PTHR33214:SF62">
    <property type="entry name" value="BIFUNCTIONAL INHIBITOR_PLANT LIPID TRANSFER PROTEIN_SEED STORAGE HELICAL DOMAIN-CONTAINING PROTEIN"/>
    <property type="match status" value="1"/>
</dbReference>
<evidence type="ECO:0000256" key="3">
    <source>
        <dbReference type="SAM" id="SignalP"/>
    </source>
</evidence>
<dbReference type="GO" id="GO:0006869">
    <property type="term" value="P:lipid transport"/>
    <property type="evidence" value="ECO:0007669"/>
    <property type="project" value="InterPro"/>
</dbReference>
<dbReference type="EnsemblPlants" id="Kaladp0032s0198.1.v1.1">
    <property type="protein sequence ID" value="Kaladp0032s0198.1.v1.1.CDS.1"/>
    <property type="gene ID" value="Kaladp0032s0198.v1.1"/>
</dbReference>
<dbReference type="InterPro" id="IPR036312">
    <property type="entry name" value="Bifun_inhib/LTP/seed_sf"/>
</dbReference>
<evidence type="ECO:0000256" key="1">
    <source>
        <dbReference type="ARBA" id="ARBA00022448"/>
    </source>
</evidence>
<dbReference type="OMA" id="AVTCKVE"/>
<sequence length="95" mass="10290">MRKISGTSVAVVGLLLLLSDFMTAAEAVTCKVEELSPCLDSFLSSSPPTPQCCSKVKEQEPCLCGYAKNPAYAPYINNPNIKMILDDCQVPYPKC</sequence>
<evidence type="ECO:0000313" key="5">
    <source>
        <dbReference type="EnsemblPlants" id="Kaladp0032s0198.1.v1.1.CDS.1"/>
    </source>
</evidence>
<evidence type="ECO:0000259" key="4">
    <source>
        <dbReference type="Pfam" id="PF00234"/>
    </source>
</evidence>
<keyword evidence="1" id="KW-0813">Transport</keyword>
<dbReference type="Proteomes" id="UP000594263">
    <property type="component" value="Unplaced"/>
</dbReference>
<dbReference type="GO" id="GO:0008289">
    <property type="term" value="F:lipid binding"/>
    <property type="evidence" value="ECO:0007669"/>
    <property type="project" value="UniProtKB-KW"/>
</dbReference>
<feature type="signal peptide" evidence="3">
    <location>
        <begin position="1"/>
        <end position="27"/>
    </location>
</feature>
<organism evidence="5 6">
    <name type="scientific">Kalanchoe fedtschenkoi</name>
    <name type="common">Lavender scallops</name>
    <name type="synonym">South American air plant</name>
    <dbReference type="NCBI Taxonomy" id="63787"/>
    <lineage>
        <taxon>Eukaryota</taxon>
        <taxon>Viridiplantae</taxon>
        <taxon>Streptophyta</taxon>
        <taxon>Embryophyta</taxon>
        <taxon>Tracheophyta</taxon>
        <taxon>Spermatophyta</taxon>
        <taxon>Magnoliopsida</taxon>
        <taxon>eudicotyledons</taxon>
        <taxon>Gunneridae</taxon>
        <taxon>Pentapetalae</taxon>
        <taxon>Saxifragales</taxon>
        <taxon>Crassulaceae</taxon>
        <taxon>Kalanchoe</taxon>
    </lineage>
</organism>
<keyword evidence="2" id="KW-0446">Lipid-binding</keyword>
<feature type="domain" description="Bifunctional inhibitor/plant lipid transfer protein/seed storage helical" evidence="4">
    <location>
        <begin position="32"/>
        <end position="95"/>
    </location>
</feature>
<dbReference type="AlphaFoldDB" id="A0A7N0TBZ6"/>
<dbReference type="Pfam" id="PF00234">
    <property type="entry name" value="Tryp_alpha_amyl"/>
    <property type="match status" value="1"/>
</dbReference>
<evidence type="ECO:0000313" key="6">
    <source>
        <dbReference type="Proteomes" id="UP000594263"/>
    </source>
</evidence>
<dbReference type="PANTHER" id="PTHR33214">
    <property type="entry name" value="BIFUNCTIONAL INHIBITOR/LIPID-TRANSFER PROTEIN/SEED STORAGE 2S ALBUMIN SUPERFAMILY PROTEIN"/>
    <property type="match status" value="1"/>
</dbReference>
<accession>A0A7N0TBZ6</accession>
<keyword evidence="6" id="KW-1185">Reference proteome</keyword>
<name>A0A7N0TBZ6_KALFE</name>
<evidence type="ECO:0000256" key="2">
    <source>
        <dbReference type="ARBA" id="ARBA00023121"/>
    </source>
</evidence>
<dbReference type="SUPFAM" id="SSF47699">
    <property type="entry name" value="Bifunctional inhibitor/lipid-transfer protein/seed storage 2S albumin"/>
    <property type="match status" value="1"/>
</dbReference>
<dbReference type="CDD" id="cd01959">
    <property type="entry name" value="nsLTP2"/>
    <property type="match status" value="1"/>
</dbReference>
<proteinExistence type="predicted"/>